<dbReference type="InterPro" id="IPR036465">
    <property type="entry name" value="vWFA_dom_sf"/>
</dbReference>
<accession>A0A5B9QKH0</accession>
<dbReference type="InterPro" id="IPR002035">
    <property type="entry name" value="VWF_A"/>
</dbReference>
<dbReference type="OrthoDB" id="242905at2"/>
<feature type="domain" description="VWFA" evidence="2">
    <location>
        <begin position="168"/>
        <end position="369"/>
    </location>
</feature>
<dbReference type="InterPro" id="IPR028087">
    <property type="entry name" value="Tad_N"/>
</dbReference>
<dbReference type="CDD" id="cd00198">
    <property type="entry name" value="vWFA"/>
    <property type="match status" value="1"/>
</dbReference>
<keyword evidence="4" id="KW-1185">Reference proteome</keyword>
<dbReference type="Pfam" id="PF00092">
    <property type="entry name" value="VWA"/>
    <property type="match status" value="1"/>
</dbReference>
<dbReference type="SUPFAM" id="SSF53300">
    <property type="entry name" value="vWA-like"/>
    <property type="match status" value="1"/>
</dbReference>
<dbReference type="Proteomes" id="UP000323917">
    <property type="component" value="Chromosome"/>
</dbReference>
<protein>
    <submittedName>
        <fullName evidence="3">von Willebrand factor type A domain protein</fullName>
    </submittedName>
</protein>
<proteinExistence type="predicted"/>
<reference evidence="3 4" key="1">
    <citation type="submission" date="2019-08" db="EMBL/GenBank/DDBJ databases">
        <title>Deep-cultivation of Planctomycetes and their phenomic and genomic characterization uncovers novel biology.</title>
        <authorList>
            <person name="Wiegand S."/>
            <person name="Jogler M."/>
            <person name="Boedeker C."/>
            <person name="Pinto D."/>
            <person name="Vollmers J."/>
            <person name="Rivas-Marin E."/>
            <person name="Kohn T."/>
            <person name="Peeters S.H."/>
            <person name="Heuer A."/>
            <person name="Rast P."/>
            <person name="Oberbeckmann S."/>
            <person name="Bunk B."/>
            <person name="Jeske O."/>
            <person name="Meyerdierks A."/>
            <person name="Storesund J.E."/>
            <person name="Kallscheuer N."/>
            <person name="Luecker S."/>
            <person name="Lage O.M."/>
            <person name="Pohl T."/>
            <person name="Merkel B.J."/>
            <person name="Hornburger P."/>
            <person name="Mueller R.-W."/>
            <person name="Bruemmer F."/>
            <person name="Labrenz M."/>
            <person name="Spormann A.M."/>
            <person name="Op den Camp H."/>
            <person name="Overmann J."/>
            <person name="Amann R."/>
            <person name="Jetten M.S.M."/>
            <person name="Mascher T."/>
            <person name="Medema M.H."/>
            <person name="Devos D.P."/>
            <person name="Kaster A.-K."/>
            <person name="Ovreas L."/>
            <person name="Rohde M."/>
            <person name="Galperin M.Y."/>
            <person name="Jogler C."/>
        </authorList>
    </citation>
    <scope>NUCLEOTIDE SEQUENCE [LARGE SCALE GENOMIC DNA]</scope>
    <source>
        <strain evidence="3 4">Pr1d</strain>
    </source>
</reference>
<evidence type="ECO:0000259" key="2">
    <source>
        <dbReference type="PROSITE" id="PS50234"/>
    </source>
</evidence>
<dbReference type="KEGG" id="bgok:Pr1d_53830"/>
<dbReference type="SMART" id="SM00327">
    <property type="entry name" value="VWA"/>
    <property type="match status" value="1"/>
</dbReference>
<organism evidence="3 4">
    <name type="scientific">Bythopirellula goksoeyrii</name>
    <dbReference type="NCBI Taxonomy" id="1400387"/>
    <lineage>
        <taxon>Bacteria</taxon>
        <taxon>Pseudomonadati</taxon>
        <taxon>Planctomycetota</taxon>
        <taxon>Planctomycetia</taxon>
        <taxon>Pirellulales</taxon>
        <taxon>Lacipirellulaceae</taxon>
        <taxon>Bythopirellula</taxon>
    </lineage>
</organism>
<keyword evidence="1" id="KW-1133">Transmembrane helix</keyword>
<name>A0A5B9QKH0_9BACT</name>
<dbReference type="EMBL" id="CP042913">
    <property type="protein sequence ID" value="QEG38035.1"/>
    <property type="molecule type" value="Genomic_DNA"/>
</dbReference>
<dbReference type="RefSeq" id="WP_148076191.1">
    <property type="nucleotide sequence ID" value="NZ_CP042913.1"/>
</dbReference>
<keyword evidence="1" id="KW-0812">Transmembrane</keyword>
<feature type="transmembrane region" description="Helical" evidence="1">
    <location>
        <begin position="21"/>
        <end position="43"/>
    </location>
</feature>
<evidence type="ECO:0000256" key="1">
    <source>
        <dbReference type="SAM" id="Phobius"/>
    </source>
</evidence>
<evidence type="ECO:0000313" key="4">
    <source>
        <dbReference type="Proteomes" id="UP000323917"/>
    </source>
</evidence>
<sequence>MKLSNLNHRTKCTGHRTGAMLVLIAITLPIMIIMAAFALNVAWMQLVRTELRTATDASSRAAAKTLSLQQDVPTARQEAKKAARRNRVANSPLLVRNREIEFGFSRQPSSGSRFVFSPGGEVLNSVRVTGNRTATSRGGPVDLFLGGVLGVNTFEPIVAATSTQLDRDICLVVDRSGSMMRNVVGGGTPGPNCGPPHPTLSRWGGLSIAVAGFVDELEQTPQQEQCALVSYSSDGRECGISFTTSDINADLEFTYQPIRDEMARLSSRPVKGFTNIAAGIDDGIDVLTGPRSRPFALRSIVLLTDGIKNRGREPVQAANDAAAENIVINAVTFSDEADFARMRAVANATGGKHYHAPNAAALEAIFREIASTLPVLITD</sequence>
<keyword evidence="1" id="KW-0472">Membrane</keyword>
<dbReference type="AlphaFoldDB" id="A0A5B9QKH0"/>
<evidence type="ECO:0000313" key="3">
    <source>
        <dbReference type="EMBL" id="QEG38035.1"/>
    </source>
</evidence>
<dbReference type="Gene3D" id="3.40.50.410">
    <property type="entry name" value="von Willebrand factor, type A domain"/>
    <property type="match status" value="1"/>
</dbReference>
<dbReference type="PROSITE" id="PS50234">
    <property type="entry name" value="VWFA"/>
    <property type="match status" value="1"/>
</dbReference>
<dbReference type="Pfam" id="PF13400">
    <property type="entry name" value="Tad"/>
    <property type="match status" value="1"/>
</dbReference>
<gene>
    <name evidence="3" type="ORF">Pr1d_53830</name>
</gene>